<organism evidence="1 2">
    <name type="scientific">Agarivorans albus MKT 106</name>
    <dbReference type="NCBI Taxonomy" id="1331007"/>
    <lineage>
        <taxon>Bacteria</taxon>
        <taxon>Pseudomonadati</taxon>
        <taxon>Pseudomonadota</taxon>
        <taxon>Gammaproteobacteria</taxon>
        <taxon>Alteromonadales</taxon>
        <taxon>Alteromonadaceae</taxon>
        <taxon>Agarivorans</taxon>
    </lineage>
</organism>
<reference evidence="1" key="1">
    <citation type="journal article" date="2013" name="Genome Announc.">
        <title>Draft Genome Sequence of Agarivorans albus Strain MKT 106T, an Agarolytic Marine Bacterium.</title>
        <authorList>
            <person name="Yasuike M."/>
            <person name="Nakamura Y."/>
            <person name="Kai W."/>
            <person name="Fujiwara A."/>
            <person name="Fukui Y."/>
            <person name="Satomi M."/>
            <person name="Sano M."/>
        </authorList>
    </citation>
    <scope>NUCLEOTIDE SEQUENCE [LARGE SCALE GENOMIC DNA]</scope>
</reference>
<evidence type="ECO:0000313" key="1">
    <source>
        <dbReference type="EMBL" id="GAD04032.1"/>
    </source>
</evidence>
<dbReference type="Proteomes" id="UP000014461">
    <property type="component" value="Unassembled WGS sequence"/>
</dbReference>
<comment type="caution">
    <text evidence="1">The sequence shown here is derived from an EMBL/GenBank/DDBJ whole genome shotgun (WGS) entry which is preliminary data.</text>
</comment>
<gene>
    <name evidence="1" type="ORF">AALB_4112</name>
</gene>
<name>R9PRK5_AGAAL</name>
<keyword evidence="2" id="KW-1185">Reference proteome</keyword>
<dbReference type="EMBL" id="BARX01000041">
    <property type="protein sequence ID" value="GAD04032.1"/>
    <property type="molecule type" value="Genomic_DNA"/>
</dbReference>
<evidence type="ECO:0000313" key="2">
    <source>
        <dbReference type="Proteomes" id="UP000014461"/>
    </source>
</evidence>
<dbReference type="AlphaFoldDB" id="R9PRK5"/>
<accession>R9PRK5</accession>
<protein>
    <submittedName>
        <fullName evidence="1">Uncharacterized protein</fullName>
    </submittedName>
</protein>
<sequence>MHAFILLVGSATLITKHIATRYAQTLLGLIAWYLRDSAIMKGREEQA</sequence>
<proteinExistence type="predicted"/>
<dbReference type="STRING" id="1331007.AALB_4112"/>